<reference evidence="2" key="1">
    <citation type="journal article" date="2017" name="Environ. Microbiol. Rep.">
        <title>Genetic Diversity of Marine Anaerobic Ammonium-Oxidizing Bacteria as Revealed by Genomic and Proteomic Analyses of 'Candidatus Scalindua japonica'.</title>
        <authorList>
            <person name="Oshiki M."/>
            <person name="Mizuto K."/>
            <person name="Kimura Z."/>
            <person name="Kindaichi T."/>
            <person name="Satoh H."/>
            <person name="Okabe S."/>
        </authorList>
    </citation>
    <scope>NUCLEOTIDE SEQUENCE [LARGE SCALE GENOMIC DNA]</scope>
    <source>
        <strain evidence="2">husup-a2</strain>
    </source>
</reference>
<sequence>MNRTITIRLTPKREEMLSKAKRRFKVRKNSEAIDLALRLSYGEEIEYKDRIEKVSGCIRLKGEDTSVKKIRSLRDGIC</sequence>
<dbReference type="AlphaFoldDB" id="A0A286TZ07"/>
<name>A0A286TZ07_9BACT</name>
<evidence type="ECO:0000313" key="2">
    <source>
        <dbReference type="Proteomes" id="UP000218542"/>
    </source>
</evidence>
<evidence type="ECO:0000313" key="1">
    <source>
        <dbReference type="EMBL" id="GAX61149.1"/>
    </source>
</evidence>
<proteinExistence type="predicted"/>
<dbReference type="EMBL" id="BAOS01000017">
    <property type="protein sequence ID" value="GAX61149.1"/>
    <property type="molecule type" value="Genomic_DNA"/>
</dbReference>
<keyword evidence="2" id="KW-1185">Reference proteome</keyword>
<protein>
    <submittedName>
        <fullName evidence="1">Transposase</fullName>
    </submittedName>
</protein>
<dbReference type="RefSeq" id="WP_096894540.1">
    <property type="nucleotide sequence ID" value="NZ_BAOS01000017.1"/>
</dbReference>
<accession>A0A286TZ07</accession>
<organism evidence="1 2">
    <name type="scientific">Candidatus Scalindua japonica</name>
    <dbReference type="NCBI Taxonomy" id="1284222"/>
    <lineage>
        <taxon>Bacteria</taxon>
        <taxon>Pseudomonadati</taxon>
        <taxon>Planctomycetota</taxon>
        <taxon>Candidatus Brocadiia</taxon>
        <taxon>Candidatus Brocadiales</taxon>
        <taxon>Candidatus Scalinduaceae</taxon>
        <taxon>Candidatus Scalindua</taxon>
    </lineage>
</organism>
<comment type="caution">
    <text evidence="1">The sequence shown here is derived from an EMBL/GenBank/DDBJ whole genome shotgun (WGS) entry which is preliminary data.</text>
</comment>
<gene>
    <name evidence="1" type="ORF">SCALIN_C17_0183</name>
</gene>
<dbReference type="Proteomes" id="UP000218542">
    <property type="component" value="Unassembled WGS sequence"/>
</dbReference>